<feature type="transmembrane region" description="Helical" evidence="2">
    <location>
        <begin position="141"/>
        <end position="164"/>
    </location>
</feature>
<feature type="transmembrane region" description="Helical" evidence="2">
    <location>
        <begin position="198"/>
        <end position="219"/>
    </location>
</feature>
<feature type="transmembrane region" description="Helical" evidence="2">
    <location>
        <begin position="231"/>
        <end position="251"/>
    </location>
</feature>
<dbReference type="eggNOG" id="ENOG502T0KE">
    <property type="taxonomic scope" value="Eukaryota"/>
</dbReference>
<feature type="transmembrane region" description="Helical" evidence="2">
    <location>
        <begin position="313"/>
        <end position="339"/>
    </location>
</feature>
<dbReference type="EMBL" id="GL379882">
    <property type="protein sequence ID" value="EGT60178.1"/>
    <property type="molecule type" value="Genomic_DNA"/>
</dbReference>
<keyword evidence="2" id="KW-0472">Membrane</keyword>
<reference evidence="4" key="1">
    <citation type="submission" date="2011-07" db="EMBL/GenBank/DDBJ databases">
        <authorList>
            <consortium name="Caenorhabditis brenneri Sequencing and Analysis Consortium"/>
            <person name="Wilson R.K."/>
        </authorList>
    </citation>
    <scope>NUCLEOTIDE SEQUENCE [LARGE SCALE GENOMIC DNA]</scope>
    <source>
        <strain evidence="4">PB2801</strain>
    </source>
</reference>
<dbReference type="STRING" id="135651.G0NGQ1"/>
<feature type="transmembrane region" description="Helical" evidence="2">
    <location>
        <begin position="425"/>
        <end position="454"/>
    </location>
</feature>
<keyword evidence="2" id="KW-1133">Transmembrane helix</keyword>
<proteinExistence type="predicted"/>
<feature type="region of interest" description="Disordered" evidence="1">
    <location>
        <begin position="1"/>
        <end position="32"/>
    </location>
</feature>
<dbReference type="InParanoid" id="G0NGQ1"/>
<dbReference type="HOGENOM" id="CLU_628878_0_0_1"/>
<sequence>MSHESKKKKYSPDSSTTHIMRRSHTDIEPSDTIRYIRRKEEIEQVTRPAPPPYIGQAIPRVKPIKTFQKAPNNNSVGESSRPTSRRFDTFGENALETIYDQFKFLDESEELAAQTPTSVNSSRPIMAMNTKKRRGQRRPAMMMYCILPCLELLAAIAIIATSFLTDRRNWETNPSTKSDPSDSSLASEAVRTLSIQNALSTILPAFFQIVSSFFGFWPIFPSFLRRSAQILHIFFNSIVIVLWFNAIYDLFFKISMEHVLQSPPQTTDEKFVINLIIGCFIYFATVILSAITLVVTVFNVYSMSRRIQKSLTAISISLGTLLFSLATLVIAVFMAQANLSGEKSLSDNSTMYAYGLKESIVFVFIVLVAIFSLLVSIQNSSQMIVAAIIGQGICILSISSEIFTSDRISAIFSELKSFETTGSTIEIGIVLLNGCAVVSLLLLVLQLIVFIFCVSPTSLLSSSGSTHSLLLLDNNRNPTGGGSSQVERTAF</sequence>
<evidence type="ECO:0000256" key="2">
    <source>
        <dbReference type="SAM" id="Phobius"/>
    </source>
</evidence>
<name>G0NGQ1_CAEBE</name>
<organism evidence="4">
    <name type="scientific">Caenorhabditis brenneri</name>
    <name type="common">Nematode worm</name>
    <dbReference type="NCBI Taxonomy" id="135651"/>
    <lineage>
        <taxon>Eukaryota</taxon>
        <taxon>Metazoa</taxon>
        <taxon>Ecdysozoa</taxon>
        <taxon>Nematoda</taxon>
        <taxon>Chromadorea</taxon>
        <taxon>Rhabditida</taxon>
        <taxon>Rhabditina</taxon>
        <taxon>Rhabditomorpha</taxon>
        <taxon>Rhabditoidea</taxon>
        <taxon>Rhabditidae</taxon>
        <taxon>Peloderinae</taxon>
        <taxon>Caenorhabditis</taxon>
    </lineage>
</organism>
<feature type="transmembrane region" description="Helical" evidence="2">
    <location>
        <begin position="271"/>
        <end position="301"/>
    </location>
</feature>
<dbReference type="AlphaFoldDB" id="G0NGQ1"/>
<keyword evidence="4" id="KW-1185">Reference proteome</keyword>
<dbReference type="OMA" id="FMAQANL"/>
<dbReference type="OrthoDB" id="5814756at2759"/>
<protein>
    <submittedName>
        <fullName evidence="3">Uncharacterized protein</fullName>
    </submittedName>
</protein>
<gene>
    <name evidence="3" type="ORF">CAEBREN_20240</name>
</gene>
<evidence type="ECO:0000313" key="4">
    <source>
        <dbReference type="Proteomes" id="UP000008068"/>
    </source>
</evidence>
<keyword evidence="2" id="KW-0812">Transmembrane</keyword>
<dbReference type="FunCoup" id="G0NGQ1">
    <property type="interactions" value="1512"/>
</dbReference>
<feature type="transmembrane region" description="Helical" evidence="2">
    <location>
        <begin position="359"/>
        <end position="377"/>
    </location>
</feature>
<feature type="transmembrane region" description="Helical" evidence="2">
    <location>
        <begin position="384"/>
        <end position="405"/>
    </location>
</feature>
<evidence type="ECO:0000313" key="3">
    <source>
        <dbReference type="EMBL" id="EGT60178.1"/>
    </source>
</evidence>
<evidence type="ECO:0000256" key="1">
    <source>
        <dbReference type="SAM" id="MobiDB-lite"/>
    </source>
</evidence>
<dbReference type="Proteomes" id="UP000008068">
    <property type="component" value="Unassembled WGS sequence"/>
</dbReference>
<accession>G0NGQ1</accession>